<dbReference type="STRING" id="307486.GCA_000807215_00208"/>
<dbReference type="EMBL" id="VJOM01000038">
    <property type="protein sequence ID" value="TSE29213.1"/>
    <property type="molecule type" value="Genomic_DNA"/>
</dbReference>
<dbReference type="InterPro" id="IPR002656">
    <property type="entry name" value="Acyl_transf_3_dom"/>
</dbReference>
<evidence type="ECO:0000259" key="2">
    <source>
        <dbReference type="Pfam" id="PF01757"/>
    </source>
</evidence>
<dbReference type="AlphaFoldDB" id="A0A554X062"/>
<protein>
    <submittedName>
        <fullName evidence="3">Acyltransferase family protein</fullName>
    </submittedName>
</protein>
<dbReference type="GO" id="GO:0016747">
    <property type="term" value="F:acyltransferase activity, transferring groups other than amino-acyl groups"/>
    <property type="evidence" value="ECO:0007669"/>
    <property type="project" value="InterPro"/>
</dbReference>
<comment type="caution">
    <text evidence="3">The sequence shown here is derived from an EMBL/GenBank/DDBJ whole genome shotgun (WGS) entry which is preliminary data.</text>
</comment>
<name>A0A554X062_9BURK</name>
<evidence type="ECO:0000256" key="1">
    <source>
        <dbReference type="SAM" id="Phobius"/>
    </source>
</evidence>
<feature type="transmembrane region" description="Helical" evidence="1">
    <location>
        <begin position="176"/>
        <end position="193"/>
    </location>
</feature>
<keyword evidence="3" id="KW-0808">Transferase</keyword>
<keyword evidence="1" id="KW-1133">Transmembrane helix</keyword>
<dbReference type="Pfam" id="PF01757">
    <property type="entry name" value="Acyl_transf_3"/>
    <property type="match status" value="1"/>
</dbReference>
<feature type="transmembrane region" description="Helical" evidence="1">
    <location>
        <begin position="199"/>
        <end position="217"/>
    </location>
</feature>
<sequence>MTPVRHPLVDALKVVAAQLIVWHHLSAYGPLSDALWAQAPATADWLYDHARKAVQVFLVVGGFLAAGTLVQAVDGRRFLSLVGQRYRRLVPPFLVALALAAGTATVLHRWLSPDLQLASGSVGTWLAHALLLHDVVDVPAIAAGAWYVAIDFQLHALLAGLAWLATRLTRPERRHGMALALLIGLAGASLLHVNRLPEWDPWALYFVGSYGLGVLAAQATRGHRAAWVAAIVAIGVAALAIEWRDRIALSLTVAVLLAAWATQHAPASPIAQPPLLLRLLAAGADRSYALFLTHYPLVLAGNAALARWPDLTAHAWGVAGTGWVAGLVVAWAFARWVEQPLYRRLR</sequence>
<keyword evidence="1" id="KW-0472">Membrane</keyword>
<accession>A0A554X062</accession>
<keyword evidence="1" id="KW-0812">Transmembrane</keyword>
<feature type="transmembrane region" description="Helical" evidence="1">
    <location>
        <begin position="314"/>
        <end position="337"/>
    </location>
</feature>
<proteinExistence type="predicted"/>
<feature type="transmembrane region" description="Helical" evidence="1">
    <location>
        <begin position="140"/>
        <end position="164"/>
    </location>
</feature>
<dbReference type="OrthoDB" id="8956208at2"/>
<feature type="transmembrane region" description="Helical" evidence="1">
    <location>
        <begin position="53"/>
        <end position="73"/>
    </location>
</feature>
<dbReference type="Proteomes" id="UP000317763">
    <property type="component" value="Unassembled WGS sequence"/>
</dbReference>
<feature type="transmembrane region" description="Helical" evidence="1">
    <location>
        <begin position="93"/>
        <end position="111"/>
    </location>
</feature>
<feature type="domain" description="Acyltransferase 3" evidence="2">
    <location>
        <begin position="9"/>
        <end position="334"/>
    </location>
</feature>
<reference evidence="3 4" key="1">
    <citation type="submission" date="2019-07" db="EMBL/GenBank/DDBJ databases">
        <title>Tepidimonas taiwanensis I1-1 draft genome.</title>
        <authorList>
            <person name="Da Costa M.S."/>
            <person name="Froufe H.J.C."/>
            <person name="Egas C."/>
            <person name="Albuquerque L."/>
        </authorList>
    </citation>
    <scope>NUCLEOTIDE SEQUENCE [LARGE SCALE GENOMIC DNA]</scope>
    <source>
        <strain evidence="3 4">I1-1</strain>
    </source>
</reference>
<keyword evidence="3" id="KW-0012">Acyltransferase</keyword>
<dbReference type="RefSeq" id="WP_058615697.1">
    <property type="nucleotide sequence ID" value="NZ_CP083911.1"/>
</dbReference>
<evidence type="ECO:0000313" key="4">
    <source>
        <dbReference type="Proteomes" id="UP000317763"/>
    </source>
</evidence>
<evidence type="ECO:0000313" key="3">
    <source>
        <dbReference type="EMBL" id="TSE29213.1"/>
    </source>
</evidence>
<keyword evidence="4" id="KW-1185">Reference proteome</keyword>
<feature type="transmembrane region" description="Helical" evidence="1">
    <location>
        <begin position="224"/>
        <end position="241"/>
    </location>
</feature>
<gene>
    <name evidence="3" type="ORF">Ttaiw_02364</name>
</gene>
<organism evidence="3 4">
    <name type="scientific">Tepidimonas taiwanensis</name>
    <dbReference type="NCBI Taxonomy" id="307486"/>
    <lineage>
        <taxon>Bacteria</taxon>
        <taxon>Pseudomonadati</taxon>
        <taxon>Pseudomonadota</taxon>
        <taxon>Betaproteobacteria</taxon>
        <taxon>Burkholderiales</taxon>
        <taxon>Tepidimonas</taxon>
    </lineage>
</organism>